<accession>A0A3G5AIL4</accession>
<protein>
    <submittedName>
        <fullName evidence="1">Uncharacterized protein</fullName>
    </submittedName>
</protein>
<name>A0A3G5AIL4_9VIRU</name>
<organism evidence="1">
    <name type="scientific">Satyrvirus sp</name>
    <dbReference type="NCBI Taxonomy" id="2487771"/>
    <lineage>
        <taxon>Viruses</taxon>
        <taxon>Varidnaviria</taxon>
        <taxon>Bamfordvirae</taxon>
        <taxon>Nucleocytoviricota</taxon>
        <taxon>Megaviricetes</taxon>
        <taxon>Imitervirales</taxon>
        <taxon>Mimiviridae</taxon>
        <taxon>Megamimivirinae</taxon>
    </lineage>
</organism>
<evidence type="ECO:0000313" key="1">
    <source>
        <dbReference type="EMBL" id="AYV85633.1"/>
    </source>
</evidence>
<gene>
    <name evidence="1" type="ORF">Satyrvirus27_10</name>
</gene>
<sequence>MEYYNIPFSFIEFGPGQRYFGDRNSKTNTKN</sequence>
<dbReference type="EMBL" id="MK072463">
    <property type="protein sequence ID" value="AYV85633.1"/>
    <property type="molecule type" value="Genomic_DNA"/>
</dbReference>
<proteinExistence type="predicted"/>
<reference evidence="1" key="1">
    <citation type="submission" date="2018-10" db="EMBL/GenBank/DDBJ databases">
        <title>Hidden diversity of soil giant viruses.</title>
        <authorList>
            <person name="Schulz F."/>
            <person name="Alteio L."/>
            <person name="Goudeau D."/>
            <person name="Ryan E.M."/>
            <person name="Malmstrom R.R."/>
            <person name="Blanchard J."/>
            <person name="Woyke T."/>
        </authorList>
    </citation>
    <scope>NUCLEOTIDE SEQUENCE</scope>
    <source>
        <strain evidence="1">SAV1</strain>
    </source>
</reference>